<organism evidence="1 2">
    <name type="scientific">Galerina marginata (strain CBS 339.88)</name>
    <dbReference type="NCBI Taxonomy" id="685588"/>
    <lineage>
        <taxon>Eukaryota</taxon>
        <taxon>Fungi</taxon>
        <taxon>Dikarya</taxon>
        <taxon>Basidiomycota</taxon>
        <taxon>Agaricomycotina</taxon>
        <taxon>Agaricomycetes</taxon>
        <taxon>Agaricomycetidae</taxon>
        <taxon>Agaricales</taxon>
        <taxon>Agaricineae</taxon>
        <taxon>Strophariaceae</taxon>
        <taxon>Galerina</taxon>
    </lineage>
</organism>
<gene>
    <name evidence="1" type="ORF">GALMADRAFT_46582</name>
</gene>
<dbReference type="AlphaFoldDB" id="A0A067T166"/>
<feature type="non-terminal residue" evidence="1">
    <location>
        <position position="98"/>
    </location>
</feature>
<proteinExistence type="predicted"/>
<sequence length="98" mass="11023">SSTAISINLDIPVQVVQSVKKTWNEIGEVCKDHHAARRAPLMKPEHCEVIPSHFAGTFPDIYLDEIQDQLHEQHNLKVSISTISHTLKRLGIMSKKVS</sequence>
<dbReference type="HOGENOM" id="CLU_056788_8_0_1"/>
<feature type="non-terminal residue" evidence="1">
    <location>
        <position position="1"/>
    </location>
</feature>
<evidence type="ECO:0000313" key="1">
    <source>
        <dbReference type="EMBL" id="KDR76047.1"/>
    </source>
</evidence>
<name>A0A067T166_GALM3</name>
<reference evidence="2" key="1">
    <citation type="journal article" date="2014" name="Proc. Natl. Acad. Sci. U.S.A.">
        <title>Extensive sampling of basidiomycete genomes demonstrates inadequacy of the white-rot/brown-rot paradigm for wood decay fungi.</title>
        <authorList>
            <person name="Riley R."/>
            <person name="Salamov A.A."/>
            <person name="Brown D.W."/>
            <person name="Nagy L.G."/>
            <person name="Floudas D."/>
            <person name="Held B.W."/>
            <person name="Levasseur A."/>
            <person name="Lombard V."/>
            <person name="Morin E."/>
            <person name="Otillar R."/>
            <person name="Lindquist E.A."/>
            <person name="Sun H."/>
            <person name="LaButti K.M."/>
            <person name="Schmutz J."/>
            <person name="Jabbour D."/>
            <person name="Luo H."/>
            <person name="Baker S.E."/>
            <person name="Pisabarro A.G."/>
            <person name="Walton J.D."/>
            <person name="Blanchette R.A."/>
            <person name="Henrissat B."/>
            <person name="Martin F."/>
            <person name="Cullen D."/>
            <person name="Hibbett D.S."/>
            <person name="Grigoriev I.V."/>
        </authorList>
    </citation>
    <scope>NUCLEOTIDE SEQUENCE [LARGE SCALE GENOMIC DNA]</scope>
    <source>
        <strain evidence="2">CBS 339.88</strain>
    </source>
</reference>
<evidence type="ECO:0008006" key="3">
    <source>
        <dbReference type="Google" id="ProtNLM"/>
    </source>
</evidence>
<keyword evidence="2" id="KW-1185">Reference proteome</keyword>
<dbReference type="InterPro" id="IPR009057">
    <property type="entry name" value="Homeodomain-like_sf"/>
</dbReference>
<dbReference type="SUPFAM" id="SSF46689">
    <property type="entry name" value="Homeodomain-like"/>
    <property type="match status" value="1"/>
</dbReference>
<protein>
    <recommendedName>
        <fullName evidence="3">Winged helix-turn helix domain-containing protein</fullName>
    </recommendedName>
</protein>
<evidence type="ECO:0000313" key="2">
    <source>
        <dbReference type="Proteomes" id="UP000027222"/>
    </source>
</evidence>
<dbReference type="OrthoDB" id="3264182at2759"/>
<accession>A0A067T166</accession>
<dbReference type="Proteomes" id="UP000027222">
    <property type="component" value="Unassembled WGS sequence"/>
</dbReference>
<dbReference type="EMBL" id="KL142379">
    <property type="protein sequence ID" value="KDR76047.1"/>
    <property type="molecule type" value="Genomic_DNA"/>
</dbReference>